<comment type="similarity">
    <text evidence="1 5">Belongs to the metallo-dependent hydrolases superfamily. CpsB/CapC family.</text>
</comment>
<dbReference type="InterPro" id="IPR032466">
    <property type="entry name" value="Metal_Hydrolase"/>
</dbReference>
<dbReference type="AlphaFoldDB" id="A0A917TPI1"/>
<reference evidence="6" key="1">
    <citation type="journal article" date="2014" name="Int. J. Syst. Evol. Microbiol.">
        <title>Complete genome sequence of Corynebacterium casei LMG S-19264T (=DSM 44701T), isolated from a smear-ripened cheese.</title>
        <authorList>
            <consortium name="US DOE Joint Genome Institute (JGI-PGF)"/>
            <person name="Walter F."/>
            <person name="Albersmeier A."/>
            <person name="Kalinowski J."/>
            <person name="Ruckert C."/>
        </authorList>
    </citation>
    <scope>NUCLEOTIDE SEQUENCE</scope>
    <source>
        <strain evidence="6">CGMCC 1.6333</strain>
    </source>
</reference>
<dbReference type="PANTHER" id="PTHR39181:SF1">
    <property type="entry name" value="TYROSINE-PROTEIN PHOSPHATASE YWQE"/>
    <property type="match status" value="1"/>
</dbReference>
<sequence>MIDIHCHILPGVDNGAENMEESIAIANAAVNQGIDTIIATPQHMNGYHHNFKNQVIQQVEQLNQALKERQIGLKVLPGQMIRIYREMLTSFEKDNLLELNQSTGYLLIDLPRNHIPTYTTQLLFDLQIKGYQPILVHPEKNPWIQDDPELLYQFVKRGALTQLATDSIIGKRDKTAHKFALQMIEANQAHFIGSAATSHKNYNFQEAVQKINKLYGKKKTYFFVENAVYLMEGKAVIRNEEKRIKKKKIFGIL</sequence>
<evidence type="ECO:0000256" key="3">
    <source>
        <dbReference type="ARBA" id="ARBA00022912"/>
    </source>
</evidence>
<evidence type="ECO:0000256" key="1">
    <source>
        <dbReference type="ARBA" id="ARBA00005750"/>
    </source>
</evidence>
<proteinExistence type="inferred from homology"/>
<protein>
    <recommendedName>
        <fullName evidence="5">Tyrosine-protein phosphatase</fullName>
        <ecNumber evidence="5">3.1.3.48</ecNumber>
    </recommendedName>
</protein>
<dbReference type="EC" id="3.1.3.48" evidence="5"/>
<accession>A0A917TPI1</accession>
<gene>
    <name evidence="6" type="primary">epsC</name>
    <name evidence="6" type="ORF">GCM10011351_17780</name>
</gene>
<evidence type="ECO:0000313" key="7">
    <source>
        <dbReference type="Proteomes" id="UP000618460"/>
    </source>
</evidence>
<dbReference type="Gene3D" id="3.20.20.140">
    <property type="entry name" value="Metal-dependent hydrolases"/>
    <property type="match status" value="1"/>
</dbReference>
<keyword evidence="2 5" id="KW-0378">Hydrolase</keyword>
<dbReference type="OrthoDB" id="9788539at2"/>
<comment type="catalytic activity">
    <reaction evidence="4 5">
        <text>O-phospho-L-tyrosyl-[protein] + H2O = L-tyrosyl-[protein] + phosphate</text>
        <dbReference type="Rhea" id="RHEA:10684"/>
        <dbReference type="Rhea" id="RHEA-COMP:10136"/>
        <dbReference type="Rhea" id="RHEA-COMP:20101"/>
        <dbReference type="ChEBI" id="CHEBI:15377"/>
        <dbReference type="ChEBI" id="CHEBI:43474"/>
        <dbReference type="ChEBI" id="CHEBI:46858"/>
        <dbReference type="ChEBI" id="CHEBI:61978"/>
        <dbReference type="EC" id="3.1.3.48"/>
    </reaction>
</comment>
<dbReference type="RefSeq" id="WP_117154998.1">
    <property type="nucleotide sequence ID" value="NZ_BMLG01000008.1"/>
</dbReference>
<dbReference type="GO" id="GO:0030145">
    <property type="term" value="F:manganese ion binding"/>
    <property type="evidence" value="ECO:0007669"/>
    <property type="project" value="UniProtKB-UniRule"/>
</dbReference>
<organism evidence="6 7">
    <name type="scientific">Paraliobacillus quinghaiensis</name>
    <dbReference type="NCBI Taxonomy" id="470815"/>
    <lineage>
        <taxon>Bacteria</taxon>
        <taxon>Bacillati</taxon>
        <taxon>Bacillota</taxon>
        <taxon>Bacilli</taxon>
        <taxon>Bacillales</taxon>
        <taxon>Bacillaceae</taxon>
        <taxon>Paraliobacillus</taxon>
    </lineage>
</organism>
<keyword evidence="3 5" id="KW-0904">Protein phosphatase</keyword>
<evidence type="ECO:0000256" key="5">
    <source>
        <dbReference type="PIRNR" id="PIRNR016557"/>
    </source>
</evidence>
<dbReference type="InterPro" id="IPR016667">
    <property type="entry name" value="Caps_polysacc_synth_CpsB/CapC"/>
</dbReference>
<dbReference type="Proteomes" id="UP000618460">
    <property type="component" value="Unassembled WGS sequence"/>
</dbReference>
<dbReference type="GO" id="GO:0004725">
    <property type="term" value="F:protein tyrosine phosphatase activity"/>
    <property type="evidence" value="ECO:0007669"/>
    <property type="project" value="UniProtKB-UniRule"/>
</dbReference>
<dbReference type="PANTHER" id="PTHR39181">
    <property type="entry name" value="TYROSINE-PROTEIN PHOSPHATASE YWQE"/>
    <property type="match status" value="1"/>
</dbReference>
<evidence type="ECO:0000256" key="4">
    <source>
        <dbReference type="ARBA" id="ARBA00051722"/>
    </source>
</evidence>
<comment type="caution">
    <text evidence="6">The sequence shown here is derived from an EMBL/GenBank/DDBJ whole genome shotgun (WGS) entry which is preliminary data.</text>
</comment>
<evidence type="ECO:0000256" key="2">
    <source>
        <dbReference type="ARBA" id="ARBA00022801"/>
    </source>
</evidence>
<dbReference type="EMBL" id="BMLG01000008">
    <property type="protein sequence ID" value="GGM32056.1"/>
    <property type="molecule type" value="Genomic_DNA"/>
</dbReference>
<dbReference type="SUPFAM" id="SSF51556">
    <property type="entry name" value="Metallo-dependent hydrolases"/>
    <property type="match status" value="1"/>
</dbReference>
<reference evidence="6" key="2">
    <citation type="submission" date="2020-09" db="EMBL/GenBank/DDBJ databases">
        <authorList>
            <person name="Sun Q."/>
            <person name="Zhou Y."/>
        </authorList>
    </citation>
    <scope>NUCLEOTIDE SEQUENCE</scope>
    <source>
        <strain evidence="6">CGMCC 1.6333</strain>
    </source>
</reference>
<dbReference type="PIRSF" id="PIRSF016557">
    <property type="entry name" value="Caps_synth_CpsB"/>
    <property type="match status" value="1"/>
</dbReference>
<dbReference type="Pfam" id="PF19567">
    <property type="entry name" value="CpsB_CapC"/>
    <property type="match status" value="1"/>
</dbReference>
<evidence type="ECO:0000313" key="6">
    <source>
        <dbReference type="EMBL" id="GGM32056.1"/>
    </source>
</evidence>
<keyword evidence="7" id="KW-1185">Reference proteome</keyword>
<name>A0A917TPI1_9BACI</name>